<reference evidence="1" key="1">
    <citation type="submission" date="2023-06" db="EMBL/GenBank/DDBJ databases">
        <authorList>
            <consortium name="Lawrence Berkeley National Laboratory"/>
            <person name="Ahrendt S."/>
            <person name="Sahu N."/>
            <person name="Indic B."/>
            <person name="Wong-Bajracharya J."/>
            <person name="Merenyi Z."/>
            <person name="Ke H.-M."/>
            <person name="Monk M."/>
            <person name="Kocsube S."/>
            <person name="Drula E."/>
            <person name="Lipzen A."/>
            <person name="Balint B."/>
            <person name="Henrissat B."/>
            <person name="Andreopoulos B."/>
            <person name="Martin F.M."/>
            <person name="Harder C.B."/>
            <person name="Rigling D."/>
            <person name="Ford K.L."/>
            <person name="Foster G.D."/>
            <person name="Pangilinan J."/>
            <person name="Papanicolaou A."/>
            <person name="Barry K."/>
            <person name="LaButti K."/>
            <person name="Viragh M."/>
            <person name="Koriabine M."/>
            <person name="Yan M."/>
            <person name="Riley R."/>
            <person name="Champramary S."/>
            <person name="Plett K.L."/>
            <person name="Tsai I.J."/>
            <person name="Slot J."/>
            <person name="Sipos G."/>
            <person name="Plett J."/>
            <person name="Nagy L.G."/>
            <person name="Grigoriev I.V."/>
        </authorList>
    </citation>
    <scope>NUCLEOTIDE SEQUENCE</scope>
    <source>
        <strain evidence="1">HWK02</strain>
    </source>
</reference>
<dbReference type="SUPFAM" id="SSF50998">
    <property type="entry name" value="Quinoprotein alcohol dehydrogenase-like"/>
    <property type="match status" value="1"/>
</dbReference>
<comment type="caution">
    <text evidence="1">The sequence shown here is derived from an EMBL/GenBank/DDBJ whole genome shotgun (WGS) entry which is preliminary data.</text>
</comment>
<evidence type="ECO:0008006" key="3">
    <source>
        <dbReference type="Google" id="ProtNLM"/>
    </source>
</evidence>
<dbReference type="InterPro" id="IPR011047">
    <property type="entry name" value="Quinoprotein_ADH-like_sf"/>
</dbReference>
<accession>A0AA39UTT7</accession>
<sequence length="138" mass="15480">MTYLFVWIPCSGDEWRSICLMLEYQHRQVYSDADGGTLGSGKQTFNAYAGITADVFVMNDSVESQAVDPLNRRFVVGSHQGSVKMFDIVDGTLSETPQWNLELGDIPCSKLVQTHHGIVERKILMVREADRKHLGMGE</sequence>
<gene>
    <name evidence="1" type="ORF">EDD18DRAFT_1104557</name>
</gene>
<proteinExistence type="predicted"/>
<evidence type="ECO:0000313" key="1">
    <source>
        <dbReference type="EMBL" id="KAK0497099.1"/>
    </source>
</evidence>
<keyword evidence="2" id="KW-1185">Reference proteome</keyword>
<organism evidence="1 2">
    <name type="scientific">Armillaria luteobubalina</name>
    <dbReference type="NCBI Taxonomy" id="153913"/>
    <lineage>
        <taxon>Eukaryota</taxon>
        <taxon>Fungi</taxon>
        <taxon>Dikarya</taxon>
        <taxon>Basidiomycota</taxon>
        <taxon>Agaricomycotina</taxon>
        <taxon>Agaricomycetes</taxon>
        <taxon>Agaricomycetidae</taxon>
        <taxon>Agaricales</taxon>
        <taxon>Marasmiineae</taxon>
        <taxon>Physalacriaceae</taxon>
        <taxon>Armillaria</taxon>
    </lineage>
</organism>
<protein>
    <recommendedName>
        <fullName evidence="3">WD40 repeat-like protein</fullName>
    </recommendedName>
</protein>
<dbReference type="AlphaFoldDB" id="A0AA39UTT7"/>
<name>A0AA39UTT7_9AGAR</name>
<dbReference type="EMBL" id="JAUEPU010000013">
    <property type="protein sequence ID" value="KAK0497099.1"/>
    <property type="molecule type" value="Genomic_DNA"/>
</dbReference>
<evidence type="ECO:0000313" key="2">
    <source>
        <dbReference type="Proteomes" id="UP001175228"/>
    </source>
</evidence>
<dbReference type="Proteomes" id="UP001175228">
    <property type="component" value="Unassembled WGS sequence"/>
</dbReference>